<feature type="active site" description="Proton acceptor" evidence="11">
    <location>
        <position position="60"/>
    </location>
</feature>
<dbReference type="GO" id="GO:0009245">
    <property type="term" value="P:lipid A biosynthetic process"/>
    <property type="evidence" value="ECO:0007669"/>
    <property type="project" value="TreeGrafter"/>
</dbReference>
<feature type="transmembrane region" description="Helical" evidence="13">
    <location>
        <begin position="6"/>
        <end position="23"/>
    </location>
</feature>
<dbReference type="AlphaFoldDB" id="A0A562IZV2"/>
<keyword evidence="17" id="KW-1185">Reference proteome</keyword>
<dbReference type="EMBL" id="VLKG01000003">
    <property type="protein sequence ID" value="TWH76094.1"/>
    <property type="molecule type" value="Genomic_DNA"/>
</dbReference>
<dbReference type="OrthoDB" id="9789797at2"/>
<evidence type="ECO:0000256" key="8">
    <source>
        <dbReference type="ARBA" id="ARBA00022968"/>
    </source>
</evidence>
<organism evidence="16 17">
    <name type="scientific">Azomonas agilis</name>
    <dbReference type="NCBI Taxonomy" id="116849"/>
    <lineage>
        <taxon>Bacteria</taxon>
        <taxon>Pseudomonadati</taxon>
        <taxon>Pseudomonadota</taxon>
        <taxon>Gammaproteobacteria</taxon>
        <taxon>Pseudomonadales</taxon>
        <taxon>Pseudomonadaceae</taxon>
        <taxon>Azomonas</taxon>
    </lineage>
</organism>
<comment type="caution">
    <text evidence="16">The sequence shown here is derived from an EMBL/GenBank/DDBJ whole genome shotgun (WGS) entry which is preliminary data.</text>
</comment>
<evidence type="ECO:0000259" key="14">
    <source>
        <dbReference type="Pfam" id="PF00534"/>
    </source>
</evidence>
<dbReference type="Pfam" id="PF04413">
    <property type="entry name" value="Glycos_transf_N"/>
    <property type="match status" value="1"/>
</dbReference>
<evidence type="ECO:0000256" key="11">
    <source>
        <dbReference type="PIRSR" id="PIRSR639901-1"/>
    </source>
</evidence>
<dbReference type="GO" id="GO:0009244">
    <property type="term" value="P:lipopolysaccharide core region biosynthetic process"/>
    <property type="evidence" value="ECO:0007669"/>
    <property type="project" value="UniProtKB-UniRule"/>
</dbReference>
<dbReference type="Pfam" id="PF00534">
    <property type="entry name" value="Glycos_transf_1"/>
    <property type="match status" value="1"/>
</dbReference>
<dbReference type="PANTHER" id="PTHR42755:SF1">
    <property type="entry name" value="3-DEOXY-D-MANNO-OCTULOSONIC ACID TRANSFERASE, MITOCHONDRIAL-RELATED"/>
    <property type="match status" value="1"/>
</dbReference>
<evidence type="ECO:0000313" key="17">
    <source>
        <dbReference type="Proteomes" id="UP000319627"/>
    </source>
</evidence>
<dbReference type="Gene3D" id="3.40.50.11720">
    <property type="entry name" value="3-Deoxy-D-manno-octulosonic-acid transferase, N-terminal domain"/>
    <property type="match status" value="1"/>
</dbReference>
<evidence type="ECO:0000256" key="5">
    <source>
        <dbReference type="ARBA" id="ARBA00019077"/>
    </source>
</evidence>
<dbReference type="InterPro" id="IPR007507">
    <property type="entry name" value="Glycos_transf_N"/>
</dbReference>
<keyword evidence="13" id="KW-1133">Transmembrane helix</keyword>
<keyword evidence="6" id="KW-0997">Cell inner membrane</keyword>
<dbReference type="InterPro" id="IPR038107">
    <property type="entry name" value="Glycos_transf_N_sf"/>
</dbReference>
<dbReference type="NCBIfam" id="NF004388">
    <property type="entry name" value="PRK05749.1-4"/>
    <property type="match status" value="1"/>
</dbReference>
<evidence type="ECO:0000256" key="10">
    <source>
        <dbReference type="ARBA" id="ARBA00049183"/>
    </source>
</evidence>
<gene>
    <name evidence="16" type="ORF">LX59_01013</name>
</gene>
<keyword evidence="13" id="KW-0448">Lipopolysaccharide biosynthesis</keyword>
<keyword evidence="13" id="KW-1003">Cell membrane</keyword>
<protein>
    <recommendedName>
        <fullName evidence="5 13">3-deoxy-D-manno-octulosonic acid transferase</fullName>
        <shortName evidence="13">Kdo transferase</shortName>
        <ecNumber evidence="4 13">2.4.99.12</ecNumber>
    </recommendedName>
    <alternativeName>
        <fullName evidence="9 13">Lipid IV(A) 3-deoxy-D-manno-octulosonic acid transferase</fullName>
    </alternativeName>
</protein>
<dbReference type="UniPathway" id="UPA00958"/>
<keyword evidence="8" id="KW-0735">Signal-anchor</keyword>
<evidence type="ECO:0000256" key="2">
    <source>
        <dbReference type="ARBA" id="ARBA00004713"/>
    </source>
</evidence>
<evidence type="ECO:0000256" key="12">
    <source>
        <dbReference type="PIRSR" id="PIRSR639901-2"/>
    </source>
</evidence>
<dbReference type="RefSeq" id="WP_144570751.1">
    <property type="nucleotide sequence ID" value="NZ_VLKG01000003.1"/>
</dbReference>
<comment type="subcellular location">
    <subcellularLocation>
        <location evidence="1">Cell inner membrane</location>
        <topology evidence="1">Single-pass membrane protein</topology>
        <orientation evidence="1">Cytoplasmic side</orientation>
    </subcellularLocation>
    <subcellularLocation>
        <location evidence="13">Cell membrane</location>
    </subcellularLocation>
</comment>
<proteinExistence type="inferred from homology"/>
<evidence type="ECO:0000256" key="1">
    <source>
        <dbReference type="ARBA" id="ARBA00004388"/>
    </source>
</evidence>
<dbReference type="InterPro" id="IPR001296">
    <property type="entry name" value="Glyco_trans_1"/>
</dbReference>
<keyword evidence="13" id="KW-0812">Transmembrane</keyword>
<reference evidence="16 17" key="1">
    <citation type="submission" date="2019-07" db="EMBL/GenBank/DDBJ databases">
        <title>Genomic Encyclopedia of Type Strains, Phase I: the one thousand microbial genomes (KMG-I) project.</title>
        <authorList>
            <person name="Kyrpides N."/>
        </authorList>
    </citation>
    <scope>NUCLEOTIDE SEQUENCE [LARGE SCALE GENOMIC DNA]</scope>
    <source>
        <strain evidence="16 17">DSM 375</strain>
    </source>
</reference>
<name>A0A562IZV2_9GAMM</name>
<evidence type="ECO:0000313" key="16">
    <source>
        <dbReference type="EMBL" id="TWH76094.1"/>
    </source>
</evidence>
<evidence type="ECO:0000256" key="7">
    <source>
        <dbReference type="ARBA" id="ARBA00022679"/>
    </source>
</evidence>
<evidence type="ECO:0000256" key="4">
    <source>
        <dbReference type="ARBA" id="ARBA00012621"/>
    </source>
</evidence>
<evidence type="ECO:0000256" key="3">
    <source>
        <dbReference type="ARBA" id="ARBA00006380"/>
    </source>
</evidence>
<dbReference type="EC" id="2.4.99.12" evidence="4 13"/>
<feature type="domain" description="Glycosyl transferase family 1" evidence="14">
    <location>
        <begin position="245"/>
        <end position="399"/>
    </location>
</feature>
<keyword evidence="13" id="KW-0472">Membrane</keyword>
<evidence type="ECO:0000256" key="9">
    <source>
        <dbReference type="ARBA" id="ARBA00031445"/>
    </source>
</evidence>
<feature type="domain" description="3-deoxy-D-manno-octulosonic-acid transferase N-terminal" evidence="15">
    <location>
        <begin position="34"/>
        <end position="211"/>
    </location>
</feature>
<comment type="catalytic activity">
    <reaction evidence="10 13">
        <text>lipid IVA (E. coli) + CMP-3-deoxy-beta-D-manno-octulosonate = alpha-Kdo-(2-&gt;6)-lipid IVA (E. coli) + CMP + H(+)</text>
        <dbReference type="Rhea" id="RHEA:28066"/>
        <dbReference type="ChEBI" id="CHEBI:15378"/>
        <dbReference type="ChEBI" id="CHEBI:58603"/>
        <dbReference type="ChEBI" id="CHEBI:60364"/>
        <dbReference type="ChEBI" id="CHEBI:60377"/>
        <dbReference type="ChEBI" id="CHEBI:85987"/>
        <dbReference type="EC" id="2.4.99.12"/>
    </reaction>
</comment>
<evidence type="ECO:0000259" key="15">
    <source>
        <dbReference type="Pfam" id="PF04413"/>
    </source>
</evidence>
<dbReference type="SUPFAM" id="SSF53756">
    <property type="entry name" value="UDP-Glycosyltransferase/glycogen phosphorylase"/>
    <property type="match status" value="1"/>
</dbReference>
<comment type="function">
    <text evidence="13">Involved in lipopolysaccharide (LPS) biosynthesis. Catalyzes the transfer of 3-deoxy-D-manno-octulosonate (Kdo) residue(s) from CMP-Kdo to lipid IV(A), the tetraacyldisaccharide-1,4'-bisphosphate precursor of lipid A.</text>
</comment>
<sequence length="436" mass="49064">MNRTLYSLLVYLALPVIFCRLLWRSRSTPAYRQRLVERFAVRFPVLKTNGIWIHAVSVGESIAVAPLVRALQARYPDCPITITGMTPTGSERIQALFGSSVQHCYLPYDTPWAAKRFLKRVQPRLAIMMETELWPNYINQCHHQGIPCTLVNARLSARSARGYARFSALTRPMFAQLDWVAVQTETEARRFRFLGVSPKHITVTGSVKFDQRIDPAIPPEAKELRTAWHAEDRPIWIAASTHEGEDLPLLQIQRRLLAKLPDALLILVPRHPERFASVSQLCLAEGFNLIQRSSKQPVTPKHQVLLVDSMGELPLFYALADVAFVGGSLIPHGGHNLLEPAALKLPILTGPHLFNFLEIARQLHQAGALDQVANAKALYEKLLRLLQNPERRQQMGQAGLNVLRNNQGALSRVLIGLKRWLEPRAQSSAKLEAQEA</sequence>
<comment type="pathway">
    <text evidence="2 13">Bacterial outer membrane biogenesis; LPS core biosynthesis.</text>
</comment>
<feature type="site" description="Transition state stabilizer" evidence="12">
    <location>
        <position position="130"/>
    </location>
</feature>
<comment type="similarity">
    <text evidence="3">Belongs to the glycosyltransferase group 1 family. Glycosyltransferase 30 subfamily.</text>
</comment>
<dbReference type="InterPro" id="IPR039901">
    <property type="entry name" value="Kdotransferase"/>
</dbReference>
<feature type="site" description="Transition state stabilizer" evidence="12">
    <location>
        <position position="208"/>
    </location>
</feature>
<dbReference type="GO" id="GO:0043842">
    <property type="term" value="F:Kdo transferase activity"/>
    <property type="evidence" value="ECO:0007669"/>
    <property type="project" value="UniProtKB-EC"/>
</dbReference>
<evidence type="ECO:0000256" key="13">
    <source>
        <dbReference type="RuleBase" id="RU365103"/>
    </source>
</evidence>
<evidence type="ECO:0000256" key="6">
    <source>
        <dbReference type="ARBA" id="ARBA00022519"/>
    </source>
</evidence>
<dbReference type="PANTHER" id="PTHR42755">
    <property type="entry name" value="3-DEOXY-MANNO-OCTULOSONATE CYTIDYLYLTRANSFERASE"/>
    <property type="match status" value="1"/>
</dbReference>
<dbReference type="FunFam" id="3.40.50.11720:FF:000001">
    <property type="entry name" value="3-deoxy-D-manno-octulosonic acid transferase"/>
    <property type="match status" value="1"/>
</dbReference>
<dbReference type="Proteomes" id="UP000319627">
    <property type="component" value="Unassembled WGS sequence"/>
</dbReference>
<accession>A0A562IZV2</accession>
<dbReference type="FunFam" id="3.40.50.2000:FF:000032">
    <property type="entry name" value="3-deoxy-D-manno-octulosonic acid transferase"/>
    <property type="match status" value="1"/>
</dbReference>
<dbReference type="Gene3D" id="3.40.50.2000">
    <property type="entry name" value="Glycogen Phosphorylase B"/>
    <property type="match status" value="1"/>
</dbReference>
<keyword evidence="7 13" id="KW-0808">Transferase</keyword>
<dbReference type="GO" id="GO:0005886">
    <property type="term" value="C:plasma membrane"/>
    <property type="evidence" value="ECO:0007669"/>
    <property type="project" value="UniProtKB-SubCell"/>
</dbReference>